<dbReference type="Gene3D" id="3.30.450.20">
    <property type="entry name" value="PAS domain"/>
    <property type="match status" value="1"/>
</dbReference>
<dbReference type="InterPro" id="IPR036388">
    <property type="entry name" value="WH-like_DNA-bd_sf"/>
</dbReference>
<keyword evidence="3" id="KW-1185">Reference proteome</keyword>
<dbReference type="InterPro" id="IPR013655">
    <property type="entry name" value="PAS_fold_3"/>
</dbReference>
<dbReference type="Proteomes" id="UP001139157">
    <property type="component" value="Unassembled WGS sequence"/>
</dbReference>
<dbReference type="RefSeq" id="WP_251911743.1">
    <property type="nucleotide sequence ID" value="NZ_JAMRXG010000004.1"/>
</dbReference>
<reference evidence="2" key="1">
    <citation type="submission" date="2022-06" db="EMBL/GenBank/DDBJ databases">
        <title>Novel species in genus nocardia.</title>
        <authorList>
            <person name="Li F."/>
        </authorList>
    </citation>
    <scope>NUCLEOTIDE SEQUENCE</scope>
    <source>
        <strain evidence="2">CDC141</strain>
    </source>
</reference>
<comment type="caution">
    <text evidence="2">The sequence shown here is derived from an EMBL/GenBank/DDBJ whole genome shotgun (WGS) entry which is preliminary data.</text>
</comment>
<dbReference type="InterPro" id="IPR000014">
    <property type="entry name" value="PAS"/>
</dbReference>
<dbReference type="CDD" id="cd00130">
    <property type="entry name" value="PAS"/>
    <property type="match status" value="1"/>
</dbReference>
<dbReference type="InterPro" id="IPR035965">
    <property type="entry name" value="PAS-like_dom_sf"/>
</dbReference>
<dbReference type="SMART" id="SM01012">
    <property type="entry name" value="ANTAR"/>
    <property type="match status" value="1"/>
</dbReference>
<evidence type="ECO:0000313" key="3">
    <source>
        <dbReference type="Proteomes" id="UP001139157"/>
    </source>
</evidence>
<feature type="domain" description="ANTAR" evidence="1">
    <location>
        <begin position="140"/>
        <end position="195"/>
    </location>
</feature>
<protein>
    <submittedName>
        <fullName evidence="2">PAS and ANTAR domain-containing protein</fullName>
    </submittedName>
</protein>
<dbReference type="AlphaFoldDB" id="A0A9X2E6V2"/>
<evidence type="ECO:0000259" key="1">
    <source>
        <dbReference type="SMART" id="SM01012"/>
    </source>
</evidence>
<dbReference type="EMBL" id="JAMRXG010000004">
    <property type="protein sequence ID" value="MCM6774243.1"/>
    <property type="molecule type" value="Genomic_DNA"/>
</dbReference>
<evidence type="ECO:0000313" key="2">
    <source>
        <dbReference type="EMBL" id="MCM6774243.1"/>
    </source>
</evidence>
<dbReference type="GO" id="GO:0003723">
    <property type="term" value="F:RNA binding"/>
    <property type="evidence" value="ECO:0007669"/>
    <property type="project" value="InterPro"/>
</dbReference>
<dbReference type="SUPFAM" id="SSF55785">
    <property type="entry name" value="PYP-like sensor domain (PAS domain)"/>
    <property type="match status" value="1"/>
</dbReference>
<organism evidence="2 3">
    <name type="scientific">Nocardia pulmonis</name>
    <dbReference type="NCBI Taxonomy" id="2951408"/>
    <lineage>
        <taxon>Bacteria</taxon>
        <taxon>Bacillati</taxon>
        <taxon>Actinomycetota</taxon>
        <taxon>Actinomycetes</taxon>
        <taxon>Mycobacteriales</taxon>
        <taxon>Nocardiaceae</taxon>
        <taxon>Nocardia</taxon>
    </lineage>
</organism>
<gene>
    <name evidence="2" type="ORF">NDR86_12240</name>
</gene>
<name>A0A9X2E6V2_9NOCA</name>
<dbReference type="Pfam" id="PF03861">
    <property type="entry name" value="ANTAR"/>
    <property type="match status" value="1"/>
</dbReference>
<sequence>MATDGELSDEDAETLERVIGSGAPAGIGTFRYLFADQRWEWSPEVARMHGYEPGAVRPTTELLLSHKHPEDRDRVRALITSVEDGAPFSSSHRIIDTAGRVHHVTVLSYPLYDASGDRVGTGGYYIDLTAAVDAEQRRVIDDRLPQWVAAGAEIEQAKGALMLVYGIPGDQATRLLLWRARETGTPLRALCIRLTAELTDFARADSDLRRKFDHILLTVHERVESD</sequence>
<dbReference type="Gene3D" id="1.10.10.10">
    <property type="entry name" value="Winged helix-like DNA-binding domain superfamily/Winged helix DNA-binding domain"/>
    <property type="match status" value="1"/>
</dbReference>
<dbReference type="NCBIfam" id="TIGR00229">
    <property type="entry name" value="sensory_box"/>
    <property type="match status" value="1"/>
</dbReference>
<accession>A0A9X2E6V2</accession>
<dbReference type="Pfam" id="PF08447">
    <property type="entry name" value="PAS_3"/>
    <property type="match status" value="1"/>
</dbReference>
<dbReference type="InterPro" id="IPR005561">
    <property type="entry name" value="ANTAR"/>
</dbReference>
<proteinExistence type="predicted"/>